<dbReference type="Proteomes" id="UP000243205">
    <property type="component" value="Unassembled WGS sequence"/>
</dbReference>
<proteinExistence type="predicted"/>
<keyword evidence="1" id="KW-1133">Transmembrane helix</keyword>
<feature type="transmembrane region" description="Helical" evidence="1">
    <location>
        <begin position="20"/>
        <end position="39"/>
    </location>
</feature>
<keyword evidence="1" id="KW-0472">Membrane</keyword>
<evidence type="ECO:0000313" key="3">
    <source>
        <dbReference type="Proteomes" id="UP000243205"/>
    </source>
</evidence>
<keyword evidence="1" id="KW-0812">Transmembrane</keyword>
<evidence type="ECO:0000313" key="2">
    <source>
        <dbReference type="EMBL" id="SDD72303.1"/>
    </source>
</evidence>
<evidence type="ECO:0000256" key="1">
    <source>
        <dbReference type="SAM" id="Phobius"/>
    </source>
</evidence>
<reference evidence="3" key="1">
    <citation type="submission" date="2016-10" db="EMBL/GenBank/DDBJ databases">
        <authorList>
            <person name="Varghese N."/>
            <person name="Submissions S."/>
        </authorList>
    </citation>
    <scope>NUCLEOTIDE SEQUENCE [LARGE SCALE GENOMIC DNA]</scope>
    <source>
        <strain evidence="3">DSM 8987</strain>
    </source>
</reference>
<dbReference type="AlphaFoldDB" id="A0A1G6X341"/>
<organism evidence="2 3">
    <name type="scientific">Desulfuromonas thiophila</name>
    <dbReference type="NCBI Taxonomy" id="57664"/>
    <lineage>
        <taxon>Bacteria</taxon>
        <taxon>Pseudomonadati</taxon>
        <taxon>Thermodesulfobacteriota</taxon>
        <taxon>Desulfuromonadia</taxon>
        <taxon>Desulfuromonadales</taxon>
        <taxon>Desulfuromonadaceae</taxon>
        <taxon>Desulfuromonas</taxon>
    </lineage>
</organism>
<feature type="transmembrane region" description="Helical" evidence="1">
    <location>
        <begin position="59"/>
        <end position="79"/>
    </location>
</feature>
<dbReference type="OrthoDB" id="5431364at2"/>
<keyword evidence="3" id="KW-1185">Reference proteome</keyword>
<dbReference type="STRING" id="57664.SAMN05661003_101116"/>
<protein>
    <submittedName>
        <fullName evidence="2">Uncharacterized protein</fullName>
    </submittedName>
</protein>
<name>A0A1G6X341_9BACT</name>
<sequence length="176" mass="20327">MKAKTLRRRCLVDKSYQLSFCLVLLLSHGFVALLIGFWASWYYLFFFDRRLVHNHNETFWLYGLAGVLLVLLLVLFWGVRQSHRVAGVVVRVNKELENAGRGVFPPGPVCFRQRDYFKWLAPSLDATLKHVQREGAKLTTLRLQVAGLEARLATGELQKPEEVLNEVQRIRQSSEN</sequence>
<gene>
    <name evidence="2" type="ORF">SAMN05661003_101116</name>
</gene>
<accession>A0A1G6X341</accession>
<dbReference type="RefSeq" id="WP_092075271.1">
    <property type="nucleotide sequence ID" value="NZ_FNAQ01000001.1"/>
</dbReference>
<dbReference type="EMBL" id="FNAQ01000001">
    <property type="protein sequence ID" value="SDD72303.1"/>
    <property type="molecule type" value="Genomic_DNA"/>
</dbReference>